<keyword evidence="2" id="KW-0813">Transport</keyword>
<evidence type="ECO:0000259" key="11">
    <source>
        <dbReference type="PROSITE" id="PS50192"/>
    </source>
</evidence>
<feature type="transmembrane region" description="Helical" evidence="10">
    <location>
        <begin position="188"/>
        <end position="214"/>
    </location>
</feature>
<evidence type="ECO:0000256" key="2">
    <source>
        <dbReference type="ARBA" id="ARBA00022448"/>
    </source>
</evidence>
<evidence type="ECO:0000313" key="12">
    <source>
        <dbReference type="EMBL" id="KAL3778553.1"/>
    </source>
</evidence>
<keyword evidence="4" id="KW-0653">Protein transport</keyword>
<dbReference type="PANTHER" id="PTHR12791">
    <property type="entry name" value="GOLGI SNARE BET1-RELATED"/>
    <property type="match status" value="1"/>
</dbReference>
<keyword evidence="3 10" id="KW-0812">Transmembrane</keyword>
<accession>A0ABD3NT23</accession>
<evidence type="ECO:0000256" key="9">
    <source>
        <dbReference type="SAM" id="MobiDB-lite"/>
    </source>
</evidence>
<evidence type="ECO:0000256" key="5">
    <source>
        <dbReference type="ARBA" id="ARBA00022989"/>
    </source>
</evidence>
<comment type="caution">
    <text evidence="12">The sequence shown here is derived from an EMBL/GenBank/DDBJ whole genome shotgun (WGS) entry which is preliminary data.</text>
</comment>
<protein>
    <recommendedName>
        <fullName evidence="11">t-SNARE coiled-coil homology domain-containing protein</fullName>
    </recommendedName>
</protein>
<dbReference type="SUPFAM" id="SSF58038">
    <property type="entry name" value="SNARE fusion complex"/>
    <property type="match status" value="1"/>
</dbReference>
<dbReference type="InterPro" id="IPR039899">
    <property type="entry name" value="BET1_SNARE"/>
</dbReference>
<dbReference type="InterPro" id="IPR001129">
    <property type="entry name" value="Membr-assoc_MAPEG"/>
</dbReference>
<dbReference type="Proteomes" id="UP001530400">
    <property type="component" value="Unassembled WGS sequence"/>
</dbReference>
<keyword evidence="13" id="KW-1185">Reference proteome</keyword>
<dbReference type="InterPro" id="IPR023352">
    <property type="entry name" value="MAPEG-like_dom_sf"/>
</dbReference>
<dbReference type="SMART" id="SM00397">
    <property type="entry name" value="t_SNARE"/>
    <property type="match status" value="1"/>
</dbReference>
<dbReference type="PROSITE" id="PS50192">
    <property type="entry name" value="T_SNARE"/>
    <property type="match status" value="1"/>
</dbReference>
<keyword evidence="7 10" id="KW-0472">Membrane</keyword>
<organism evidence="12 13">
    <name type="scientific">Cyclotella atomus</name>
    <dbReference type="NCBI Taxonomy" id="382360"/>
    <lineage>
        <taxon>Eukaryota</taxon>
        <taxon>Sar</taxon>
        <taxon>Stramenopiles</taxon>
        <taxon>Ochrophyta</taxon>
        <taxon>Bacillariophyta</taxon>
        <taxon>Coscinodiscophyceae</taxon>
        <taxon>Thalassiosirophycidae</taxon>
        <taxon>Stephanodiscales</taxon>
        <taxon>Stephanodiscaceae</taxon>
        <taxon>Cyclotella</taxon>
    </lineage>
</organism>
<keyword evidence="6" id="KW-0333">Golgi apparatus</keyword>
<dbReference type="SUPFAM" id="SSF161084">
    <property type="entry name" value="MAPEG domain-like"/>
    <property type="match status" value="1"/>
</dbReference>
<gene>
    <name evidence="12" type="ORF">ACHAWO_012041</name>
</gene>
<dbReference type="AlphaFoldDB" id="A0ABD3NT23"/>
<feature type="region of interest" description="Disordered" evidence="9">
    <location>
        <begin position="1"/>
        <end position="38"/>
    </location>
</feature>
<proteinExistence type="predicted"/>
<evidence type="ECO:0000256" key="1">
    <source>
        <dbReference type="ARBA" id="ARBA00004394"/>
    </source>
</evidence>
<feature type="compositionally biased region" description="Basic residues" evidence="9">
    <location>
        <begin position="1"/>
        <end position="10"/>
    </location>
</feature>
<evidence type="ECO:0000256" key="7">
    <source>
        <dbReference type="ARBA" id="ARBA00023136"/>
    </source>
</evidence>
<dbReference type="Pfam" id="PF01124">
    <property type="entry name" value="MAPEG"/>
    <property type="match status" value="1"/>
</dbReference>
<dbReference type="EMBL" id="JALLPJ020000980">
    <property type="protein sequence ID" value="KAL3778553.1"/>
    <property type="molecule type" value="Genomic_DNA"/>
</dbReference>
<comment type="subcellular location">
    <subcellularLocation>
        <location evidence="8">Endomembrane system</location>
        <topology evidence="8">Single-pass type IV membrane protein</topology>
    </subcellularLocation>
    <subcellularLocation>
        <location evidence="1">Golgi apparatus membrane</location>
    </subcellularLocation>
</comment>
<dbReference type="Gene3D" id="1.20.5.110">
    <property type="match status" value="1"/>
</dbReference>
<reference evidence="12 13" key="1">
    <citation type="submission" date="2024-10" db="EMBL/GenBank/DDBJ databases">
        <title>Updated reference genomes for cyclostephanoid diatoms.</title>
        <authorList>
            <person name="Roberts W.R."/>
            <person name="Alverson A.J."/>
        </authorList>
    </citation>
    <scope>NUCLEOTIDE SEQUENCE [LARGE SCALE GENOMIC DNA]</scope>
    <source>
        <strain evidence="12 13">AJA010-31</strain>
    </source>
</reference>
<evidence type="ECO:0000256" key="4">
    <source>
        <dbReference type="ARBA" id="ARBA00022927"/>
    </source>
</evidence>
<keyword evidence="5 10" id="KW-1133">Transmembrane helix</keyword>
<feature type="compositionally biased region" description="Low complexity" evidence="9">
    <location>
        <begin position="25"/>
        <end position="36"/>
    </location>
</feature>
<dbReference type="Gene3D" id="1.20.120.550">
    <property type="entry name" value="Membrane associated eicosanoid/glutathione metabolism-like domain"/>
    <property type="match status" value="1"/>
</dbReference>
<dbReference type="CDD" id="cd15853">
    <property type="entry name" value="SNARE_Bet1"/>
    <property type="match status" value="1"/>
</dbReference>
<sequence length="265" mass="28958">MSMHQRRNGKPRTDDMYNNLESGRRSAPSSGRGMSSHETNANIMENQNNDRISELSDQVSRLKGLTIDIGNEVRDQNRLLDNMGDGFTSVGDMLSGSLARIGTMLESGGAKHMCTLPTNIAKELAPSLIAMCIFLSTYSTYDVMGVGIAKGKYKYGEKKYEDLLAQMPEEVYLAQRAQTNQVEQMTAFVFGSLSCAFFVNGIVAGAMSLIWVVLRRGYASAYRKAVGVPVSQIGLAKYTIAAYLMSNGMVMATAVHAVRSFISDN</sequence>
<evidence type="ECO:0000256" key="3">
    <source>
        <dbReference type="ARBA" id="ARBA00022692"/>
    </source>
</evidence>
<dbReference type="GO" id="GO:0000139">
    <property type="term" value="C:Golgi membrane"/>
    <property type="evidence" value="ECO:0007669"/>
    <property type="project" value="UniProtKB-SubCell"/>
</dbReference>
<dbReference type="InterPro" id="IPR000727">
    <property type="entry name" value="T_SNARE_dom"/>
</dbReference>
<evidence type="ECO:0000313" key="13">
    <source>
        <dbReference type="Proteomes" id="UP001530400"/>
    </source>
</evidence>
<evidence type="ECO:0000256" key="6">
    <source>
        <dbReference type="ARBA" id="ARBA00023034"/>
    </source>
</evidence>
<feature type="domain" description="T-SNARE coiled-coil homology" evidence="11">
    <location>
        <begin position="42"/>
        <end position="104"/>
    </location>
</feature>
<evidence type="ECO:0000256" key="10">
    <source>
        <dbReference type="SAM" id="Phobius"/>
    </source>
</evidence>
<name>A0ABD3NT23_9STRA</name>
<dbReference type="GO" id="GO:0015031">
    <property type="term" value="P:protein transport"/>
    <property type="evidence" value="ECO:0007669"/>
    <property type="project" value="UniProtKB-KW"/>
</dbReference>
<evidence type="ECO:0000256" key="8">
    <source>
        <dbReference type="ARBA" id="ARBA00046280"/>
    </source>
</evidence>